<dbReference type="STRING" id="13706.A0A1X2H465"/>
<proteinExistence type="predicted"/>
<evidence type="ECO:0000256" key="1">
    <source>
        <dbReference type="ARBA" id="ARBA00022631"/>
    </source>
</evidence>
<dbReference type="OMA" id="AIQAMCD"/>
<dbReference type="GO" id="GO:0006144">
    <property type="term" value="P:purine nucleobase metabolic process"/>
    <property type="evidence" value="ECO:0007669"/>
    <property type="project" value="UniProtKB-KW"/>
</dbReference>
<feature type="domain" description="Oxo-4-hydroxy-4-carboxy-5-ureidoimidazoline decarboxylase" evidence="2">
    <location>
        <begin position="10"/>
        <end position="170"/>
    </location>
</feature>
<sequence>MSLPTIEKLNTVSESEFIEAVNTLFETAPPLAAKLLARRPYTSYGQLIDYAESLCLGSEFNTAEKLEVINAHPRIGENKGNLSAMSLKEQGYSDKVTAVSTEDEKVNARLAELNKAYEAKYGFKFVVFVAGRPRAQIIPVIEQRLASGDRDAELKTGITDMMLIARDRLKKTTFSSL</sequence>
<keyword evidence="4" id="KW-1185">Reference proteome</keyword>
<comment type="caution">
    <text evidence="3">The sequence shown here is derived from an EMBL/GenBank/DDBJ whole genome shotgun (WGS) entry which is preliminary data.</text>
</comment>
<accession>A0A1X2H465</accession>
<dbReference type="InParanoid" id="A0A1X2H465"/>
<evidence type="ECO:0000313" key="3">
    <source>
        <dbReference type="EMBL" id="ORY93199.1"/>
    </source>
</evidence>
<dbReference type="InterPro" id="IPR018020">
    <property type="entry name" value="OHCU_decarboxylase"/>
</dbReference>
<reference evidence="3 4" key="1">
    <citation type="submission" date="2016-07" db="EMBL/GenBank/DDBJ databases">
        <title>Pervasive Adenine N6-methylation of Active Genes in Fungi.</title>
        <authorList>
            <consortium name="DOE Joint Genome Institute"/>
            <person name="Mondo S.J."/>
            <person name="Dannebaum R.O."/>
            <person name="Kuo R.C."/>
            <person name="Labutti K."/>
            <person name="Haridas S."/>
            <person name="Kuo A."/>
            <person name="Salamov A."/>
            <person name="Ahrendt S.R."/>
            <person name="Lipzen A."/>
            <person name="Sullivan W."/>
            <person name="Andreopoulos W.B."/>
            <person name="Clum A."/>
            <person name="Lindquist E."/>
            <person name="Daum C."/>
            <person name="Ramamoorthy G.K."/>
            <person name="Gryganskyi A."/>
            <person name="Culley D."/>
            <person name="Magnuson J.K."/>
            <person name="James T.Y."/>
            <person name="O'Malley M.A."/>
            <person name="Stajich J.E."/>
            <person name="Spatafora J.W."/>
            <person name="Visel A."/>
            <person name="Grigoriev I.V."/>
        </authorList>
    </citation>
    <scope>NUCLEOTIDE SEQUENCE [LARGE SCALE GENOMIC DNA]</scope>
    <source>
        <strain evidence="3 4">NRRL 2496</strain>
    </source>
</reference>
<protein>
    <submittedName>
        <fullName evidence="3">Oxo-4-hydroxy-4-carboxy-5-ureidoimidazoline decarboxylase</fullName>
    </submittedName>
</protein>
<dbReference type="PANTHER" id="PTHR37987:SF1">
    <property type="entry name" value="OXO-4-HYDROXY-4-CARBOXY-5-UREIDOIMIDAZOLINE DECARBOXYLASE DOMAIN-CONTAINING PROTEIN"/>
    <property type="match status" value="1"/>
</dbReference>
<dbReference type="AlphaFoldDB" id="A0A1X2H465"/>
<dbReference type="PANTHER" id="PTHR37987">
    <property type="entry name" value="CHROMOSOME 9, WHOLE GENOME SHOTGUN SEQUENCE"/>
    <property type="match status" value="1"/>
</dbReference>
<dbReference type="Gene3D" id="1.10.3330.10">
    <property type="entry name" value="Oxo-4-hydroxy-4-carboxy-5-ureidoimidazoline decarboxylase"/>
    <property type="match status" value="1"/>
</dbReference>
<gene>
    <name evidence="3" type="ORF">BCR43DRAFT_369028</name>
</gene>
<evidence type="ECO:0000259" key="2">
    <source>
        <dbReference type="Pfam" id="PF09349"/>
    </source>
</evidence>
<keyword evidence="1" id="KW-0659">Purine metabolism</keyword>
<dbReference type="EMBL" id="MCGN01000009">
    <property type="protein sequence ID" value="ORY93199.1"/>
    <property type="molecule type" value="Genomic_DNA"/>
</dbReference>
<dbReference type="OrthoDB" id="5398391at2759"/>
<name>A0A1X2H465_SYNRA</name>
<organism evidence="3 4">
    <name type="scientific">Syncephalastrum racemosum</name>
    <name type="common">Filamentous fungus</name>
    <dbReference type="NCBI Taxonomy" id="13706"/>
    <lineage>
        <taxon>Eukaryota</taxon>
        <taxon>Fungi</taxon>
        <taxon>Fungi incertae sedis</taxon>
        <taxon>Mucoromycota</taxon>
        <taxon>Mucoromycotina</taxon>
        <taxon>Mucoromycetes</taxon>
        <taxon>Mucorales</taxon>
        <taxon>Syncephalastraceae</taxon>
        <taxon>Syncephalastrum</taxon>
    </lineage>
</organism>
<evidence type="ECO:0000313" key="4">
    <source>
        <dbReference type="Proteomes" id="UP000242180"/>
    </source>
</evidence>
<dbReference type="Proteomes" id="UP000242180">
    <property type="component" value="Unassembled WGS sequence"/>
</dbReference>
<dbReference type="InterPro" id="IPR036778">
    <property type="entry name" value="OHCU_decarboxylase_sf"/>
</dbReference>
<dbReference type="SUPFAM" id="SSF158694">
    <property type="entry name" value="UraD-Like"/>
    <property type="match status" value="1"/>
</dbReference>
<dbReference type="Pfam" id="PF09349">
    <property type="entry name" value="OHCU_decarbox"/>
    <property type="match status" value="1"/>
</dbReference>